<feature type="region of interest" description="Disordered" evidence="1">
    <location>
        <begin position="593"/>
        <end position="646"/>
    </location>
</feature>
<dbReference type="EMBL" id="GAKP01010756">
    <property type="protein sequence ID" value="JAC48196.1"/>
    <property type="molecule type" value="Transcribed_RNA"/>
</dbReference>
<dbReference type="AlphaFoldDB" id="A0A034VY41"/>
<feature type="region of interest" description="Disordered" evidence="1">
    <location>
        <begin position="687"/>
        <end position="726"/>
    </location>
</feature>
<dbReference type="CDD" id="cd21931">
    <property type="entry name" value="TD_EMAP-like"/>
    <property type="match status" value="1"/>
</dbReference>
<dbReference type="InterPro" id="IPR018247">
    <property type="entry name" value="EF_Hand_1_Ca_BS"/>
</dbReference>
<accession>A0A034VY41</accession>
<proteinExistence type="predicted"/>
<dbReference type="PROSITE" id="PS00018">
    <property type="entry name" value="EF_HAND_1"/>
    <property type="match status" value="1"/>
</dbReference>
<sequence length="1025" mass="113092">MSKDISNTTYVFNTKVTKQGGHNAESKLLRFEEIAIPSPTATTKNLNAVNKPRQTNKEYMTKQKVYDVLKEPEDYKPLKSALSLKPINMKCTAVPLIGNKMIHISFPQCINATLKAQLTTTSNEAAFRSKPTVTVKLPTKDASPAAATTLSVDDTTTTTSTTSPTTLKPTAVVSTANPTELTESLKKSEIDSVSQLPKATATTTENEKIITITTTAETEIESFNSNTTSTSSLEISAVGINGKVTTNTAPITAPSASTTNSIPYNNIRQKLPFNKKSVMRSVNIPLSIASKAHKTLALTGAKIPIRFLIKSRNCVLLSTKSNTTAKDKGVIKFIPKSPWPKKYVADECDESNPPKLTVNNNNNESNPTDSNSNDALISKDAEKLPAAGKEVLVVTTDIDTKKTVVNIPVVPLVGKRKYTDPDMIPILSFSYQKSLSDYIRKAKEFHKRAKICATAALATIDKSKINKVESAKNFISTDSDERGNNDNTNMKCDHESNLKEGESTADRRIEVTAMEVEEMANGGSENNEKSTDMEITEKIGSLKYVKSTTKDIDNLKDVEKVEKLENVKTTSLDNLKYLKTLTDVKSAPSIDKLTNVKSAESPKNSEDNESGKNTDDLKKKESANGTEDIEPTVHTNNSRKEETAKGIKNLKDIKSAENRDQLKDLKSGEDTDDLKVVESINGTKVREGIESAEHTNNPREKETAEEVENLKDIESSENEDRPNDLEATADIENLKVMKSTESANLKYEKSADKTEKLKDIDTKILKNVESTEITEILKNMKSTECRETPKSLKDNLKIMESSEYTHNLKEVESTERTQNRKSVKSTGNTDNTEEVKSAQGTVNLNDIEAAEGTDSLKESAESIHGIQDLESTESTEALKVMKSTKSADNLKGLESIERTTTLKDNKSAKDSNNTQNIESAEVKEILQDMETTECVDNRKNIATTAEMSNQIDIESDLFTYEIFNNVSGINNASTRNEHTQTKDSTIKILKNIFELKEKVQQQAEEIMLLKAAMKLLKTPNMLNRP</sequence>
<feature type="region of interest" description="Disordered" evidence="1">
    <location>
        <begin position="138"/>
        <end position="168"/>
    </location>
</feature>
<feature type="compositionally biased region" description="Basic and acidic residues" evidence="1">
    <location>
        <begin position="807"/>
        <end position="818"/>
    </location>
</feature>
<dbReference type="InterPro" id="IPR049813">
    <property type="entry name" value="Elp-1-like_TD"/>
</dbReference>
<feature type="compositionally biased region" description="Low complexity" evidence="1">
    <location>
        <begin position="145"/>
        <end position="168"/>
    </location>
</feature>
<feature type="compositionally biased region" description="Basic and acidic residues" evidence="1">
    <location>
        <begin position="491"/>
        <end position="503"/>
    </location>
</feature>
<feature type="region of interest" description="Disordered" evidence="1">
    <location>
        <begin position="476"/>
        <end position="503"/>
    </location>
</feature>
<evidence type="ECO:0000313" key="2">
    <source>
        <dbReference type="EMBL" id="JAC48196.1"/>
    </source>
</evidence>
<feature type="compositionally biased region" description="Basic and acidic residues" evidence="1">
    <location>
        <begin position="687"/>
        <end position="724"/>
    </location>
</feature>
<reference evidence="2" key="1">
    <citation type="journal article" date="2014" name="BMC Genomics">
        <title>Characterizing the developmental transcriptome of the oriental fruit fly, Bactrocera dorsalis (Diptera: Tephritidae) through comparative genomic analysis with Drosophila melanogaster utilizing modENCODE datasets.</title>
        <authorList>
            <person name="Geib S.M."/>
            <person name="Calla B."/>
            <person name="Hall B."/>
            <person name="Hou S."/>
            <person name="Manoukis N.C."/>
        </authorList>
    </citation>
    <scope>NUCLEOTIDE SEQUENCE</scope>
    <source>
        <strain evidence="2">Punador</strain>
    </source>
</reference>
<name>A0A034VY41_BACDO</name>
<evidence type="ECO:0000256" key="1">
    <source>
        <dbReference type="SAM" id="MobiDB-lite"/>
    </source>
</evidence>
<dbReference type="OrthoDB" id="8037731at2759"/>
<feature type="region of interest" description="Disordered" evidence="1">
    <location>
        <begin position="807"/>
        <end position="845"/>
    </location>
</feature>
<feature type="compositionally biased region" description="Low complexity" evidence="1">
    <location>
        <begin position="359"/>
        <end position="373"/>
    </location>
</feature>
<feature type="compositionally biased region" description="Basic and acidic residues" evidence="1">
    <location>
        <begin position="603"/>
        <end position="622"/>
    </location>
</feature>
<feature type="region of interest" description="Disordered" evidence="1">
    <location>
        <begin position="344"/>
        <end position="375"/>
    </location>
</feature>
<protein>
    <submittedName>
        <fullName evidence="2">Uncharacterized protein</fullName>
    </submittedName>
</protein>
<organism evidence="2">
    <name type="scientific">Bactrocera dorsalis</name>
    <name type="common">Oriental fruit fly</name>
    <name type="synonym">Dacus dorsalis</name>
    <dbReference type="NCBI Taxonomy" id="27457"/>
    <lineage>
        <taxon>Eukaryota</taxon>
        <taxon>Metazoa</taxon>
        <taxon>Ecdysozoa</taxon>
        <taxon>Arthropoda</taxon>
        <taxon>Hexapoda</taxon>
        <taxon>Insecta</taxon>
        <taxon>Pterygota</taxon>
        <taxon>Neoptera</taxon>
        <taxon>Endopterygota</taxon>
        <taxon>Diptera</taxon>
        <taxon>Brachycera</taxon>
        <taxon>Muscomorpha</taxon>
        <taxon>Tephritoidea</taxon>
        <taxon>Tephritidae</taxon>
        <taxon>Bactrocera</taxon>
        <taxon>Bactrocera</taxon>
    </lineage>
</organism>